<dbReference type="SUPFAM" id="SSF53335">
    <property type="entry name" value="S-adenosyl-L-methionine-dependent methyltransferases"/>
    <property type="match status" value="1"/>
</dbReference>
<dbReference type="EMBL" id="FOWC01000010">
    <property type="protein sequence ID" value="SFQ29725.1"/>
    <property type="molecule type" value="Genomic_DNA"/>
</dbReference>
<evidence type="ECO:0000313" key="5">
    <source>
        <dbReference type="EMBL" id="SFQ29725.1"/>
    </source>
</evidence>
<keyword evidence="1 5" id="KW-0489">Methyltransferase</keyword>
<reference evidence="5 6" key="1">
    <citation type="submission" date="2016-10" db="EMBL/GenBank/DDBJ databases">
        <authorList>
            <person name="de Groot N.N."/>
        </authorList>
    </citation>
    <scope>NUCLEOTIDE SEQUENCE [LARGE SCALE GENOMIC DNA]</scope>
    <source>
        <strain evidence="5 6">DSM 44637</strain>
    </source>
</reference>
<evidence type="ECO:0000256" key="3">
    <source>
        <dbReference type="ARBA" id="ARBA00022747"/>
    </source>
</evidence>
<keyword evidence="2 5" id="KW-0808">Transferase</keyword>
<dbReference type="STRING" id="112413.SAMN05421854_110156"/>
<sequence>MLNAADFGVAQSRQRLFVAGVLKSEKTTPELPAPGFGGTRNRRAAGDPEKSQVTAGQALEGLTAGPEPADEVAGRYGRLLPGIPPGGNYLHYTAERGHPAPLFRWRSRYWSFLLKLDPDRPSPTIQAQPGPYTGPFHWENRHLRIPELKDCSASPTNSSSPEAAIPSSPRSATPFPPRT</sequence>
<feature type="compositionally biased region" description="Low complexity" evidence="4">
    <location>
        <begin position="158"/>
        <end position="172"/>
    </location>
</feature>
<name>A0A1I5XCN1_9PSEU</name>
<dbReference type="GO" id="GO:0008168">
    <property type="term" value="F:methyltransferase activity"/>
    <property type="evidence" value="ECO:0007669"/>
    <property type="project" value="UniProtKB-KW"/>
</dbReference>
<dbReference type="InterPro" id="IPR029063">
    <property type="entry name" value="SAM-dependent_MTases_sf"/>
</dbReference>
<dbReference type="Gene3D" id="3.40.50.150">
    <property type="entry name" value="Vaccinia Virus protein VP39"/>
    <property type="match status" value="1"/>
</dbReference>
<dbReference type="GO" id="GO:0032259">
    <property type="term" value="P:methylation"/>
    <property type="evidence" value="ECO:0007669"/>
    <property type="project" value="UniProtKB-KW"/>
</dbReference>
<dbReference type="GO" id="GO:0009307">
    <property type="term" value="P:DNA restriction-modification system"/>
    <property type="evidence" value="ECO:0007669"/>
    <property type="project" value="UniProtKB-KW"/>
</dbReference>
<protein>
    <submittedName>
        <fullName evidence="5">DNA (Cytosine-5)-methyltransferase 1</fullName>
    </submittedName>
</protein>
<dbReference type="Gene3D" id="3.90.120.10">
    <property type="entry name" value="DNA Methylase, subunit A, domain 2"/>
    <property type="match status" value="1"/>
</dbReference>
<feature type="region of interest" description="Disordered" evidence="4">
    <location>
        <begin position="27"/>
        <end position="54"/>
    </location>
</feature>
<evidence type="ECO:0000256" key="1">
    <source>
        <dbReference type="ARBA" id="ARBA00022603"/>
    </source>
</evidence>
<evidence type="ECO:0000256" key="2">
    <source>
        <dbReference type="ARBA" id="ARBA00022679"/>
    </source>
</evidence>
<proteinExistence type="predicted"/>
<accession>A0A1I5XCN1</accession>
<dbReference type="InterPro" id="IPR001525">
    <property type="entry name" value="C5_MeTfrase"/>
</dbReference>
<keyword evidence="3" id="KW-0680">Restriction system</keyword>
<organism evidence="5 6">
    <name type="scientific">Amycolatopsis rubida</name>
    <dbReference type="NCBI Taxonomy" id="112413"/>
    <lineage>
        <taxon>Bacteria</taxon>
        <taxon>Bacillati</taxon>
        <taxon>Actinomycetota</taxon>
        <taxon>Actinomycetes</taxon>
        <taxon>Pseudonocardiales</taxon>
        <taxon>Pseudonocardiaceae</taxon>
        <taxon>Amycolatopsis</taxon>
    </lineage>
</organism>
<dbReference type="Proteomes" id="UP000199137">
    <property type="component" value="Unassembled WGS sequence"/>
</dbReference>
<dbReference type="AlphaFoldDB" id="A0A1I5XCN1"/>
<dbReference type="Pfam" id="PF00145">
    <property type="entry name" value="DNA_methylase"/>
    <property type="match status" value="1"/>
</dbReference>
<gene>
    <name evidence="5" type="ORF">SAMN05421854_110156</name>
</gene>
<evidence type="ECO:0000256" key="4">
    <source>
        <dbReference type="SAM" id="MobiDB-lite"/>
    </source>
</evidence>
<feature type="region of interest" description="Disordered" evidence="4">
    <location>
        <begin position="147"/>
        <end position="179"/>
    </location>
</feature>
<evidence type="ECO:0000313" key="6">
    <source>
        <dbReference type="Proteomes" id="UP000199137"/>
    </source>
</evidence>